<evidence type="ECO:0000313" key="2">
    <source>
        <dbReference type="EMBL" id="EES53781.1"/>
    </source>
</evidence>
<dbReference type="Proteomes" id="UP000009374">
    <property type="component" value="Unassembled WGS sequence"/>
</dbReference>
<protein>
    <recommendedName>
        <fullName evidence="1">RelA/SpoT domain-containing protein</fullName>
    </recommendedName>
</protein>
<dbReference type="SUPFAM" id="SSF81301">
    <property type="entry name" value="Nucleotidyltransferase"/>
    <property type="match status" value="1"/>
</dbReference>
<dbReference type="InterPro" id="IPR043519">
    <property type="entry name" value="NT_sf"/>
</dbReference>
<gene>
    <name evidence="2" type="ORF">UBAL3_49470009a</name>
</gene>
<evidence type="ECO:0000259" key="1">
    <source>
        <dbReference type="SMART" id="SM00954"/>
    </source>
</evidence>
<dbReference type="PANTHER" id="PTHR41773:SF1">
    <property type="entry name" value="RELA_SPOT DOMAIN-CONTAINING PROTEIN"/>
    <property type="match status" value="1"/>
</dbReference>
<evidence type="ECO:0000313" key="3">
    <source>
        <dbReference type="Proteomes" id="UP000009374"/>
    </source>
</evidence>
<accession>C6HUE2</accession>
<dbReference type="EMBL" id="GG693854">
    <property type="protein sequence ID" value="EES53781.1"/>
    <property type="molecule type" value="Genomic_DNA"/>
</dbReference>
<keyword evidence="3" id="KW-1185">Reference proteome</keyword>
<dbReference type="InterPro" id="IPR007685">
    <property type="entry name" value="RelA_SpoT"/>
</dbReference>
<dbReference type="Pfam" id="PF04607">
    <property type="entry name" value="RelA_SpoT"/>
    <property type="match status" value="1"/>
</dbReference>
<feature type="domain" description="RelA/SpoT" evidence="1">
    <location>
        <begin position="42"/>
        <end position="170"/>
    </location>
</feature>
<dbReference type="AlphaFoldDB" id="C6HUE2"/>
<dbReference type="PANTHER" id="PTHR41773">
    <property type="entry name" value="GTP PYROPHOSPHATASE-RELATED"/>
    <property type="match status" value="1"/>
</dbReference>
<sequence length="201" mass="23753">MNSLQHSYASRREHILLPLADRLETHLKDLFHGFPRIDRIVVRAKSIERFLAKAMKQENSKLKYDDPLNQIQDQIGARIVTFYRSDVECVRKEIGKYFSYIESKEIVPETEREFGYEGRHFILVVPPDIEDEKTSKDDSIEFFELQIKTLFQHAWSEAEHDLGYKPKCTLTTEQKRRLAFTAAQAWGADWMFDELHRQTTN</sequence>
<dbReference type="Gene3D" id="3.30.460.10">
    <property type="entry name" value="Beta Polymerase, domain 2"/>
    <property type="match status" value="1"/>
</dbReference>
<dbReference type="SMART" id="SM00954">
    <property type="entry name" value="RelA_SpoT"/>
    <property type="match status" value="1"/>
</dbReference>
<organism evidence="2 3">
    <name type="scientific">Leptospirillum ferrodiazotrophum</name>
    <dbReference type="NCBI Taxonomy" id="412449"/>
    <lineage>
        <taxon>Bacteria</taxon>
        <taxon>Pseudomonadati</taxon>
        <taxon>Nitrospirota</taxon>
        <taxon>Nitrospiria</taxon>
        <taxon>Nitrospirales</taxon>
        <taxon>Nitrospiraceae</taxon>
        <taxon>Leptospirillum</taxon>
    </lineage>
</organism>
<name>C6HUE2_9BACT</name>
<dbReference type="CDD" id="cd05399">
    <property type="entry name" value="NT_Rel-Spo_like"/>
    <property type="match status" value="1"/>
</dbReference>
<dbReference type="GO" id="GO:0015969">
    <property type="term" value="P:guanosine tetraphosphate metabolic process"/>
    <property type="evidence" value="ECO:0007669"/>
    <property type="project" value="InterPro"/>
</dbReference>
<proteinExistence type="predicted"/>
<reference evidence="2 3" key="1">
    <citation type="journal article" date="2009" name="Appl. Environ. Microbiol.">
        <title>Community genomic and proteomic analyses of chemoautotrophic iron-oxidizing "Leptospirillum rubarum" (Group II) and "Leptospirillum ferrodiazotrophum" (Group III) bacteria in acid mine drainage biofilms.</title>
        <authorList>
            <person name="Goltsman D.S."/>
            <person name="Denef V.J."/>
            <person name="Singer S.W."/>
            <person name="VerBerkmoes N.C."/>
            <person name="Lefsrud M."/>
            <person name="Mueller R.S."/>
            <person name="Dick G.J."/>
            <person name="Sun C.L."/>
            <person name="Wheeler K.E."/>
            <person name="Zemla A."/>
            <person name="Baker B.J."/>
            <person name="Hauser L."/>
            <person name="Land M."/>
            <person name="Shah M.B."/>
            <person name="Thelen M.P."/>
            <person name="Hettich R.L."/>
            <person name="Banfield J.F."/>
        </authorList>
    </citation>
    <scope>NUCLEOTIDE SEQUENCE [LARGE SCALE GENOMIC DNA]</scope>
</reference>